<dbReference type="InterPro" id="IPR024311">
    <property type="entry name" value="Lipocalin-like"/>
</dbReference>
<dbReference type="Proteomes" id="UP001304515">
    <property type="component" value="Chromosome"/>
</dbReference>
<dbReference type="RefSeq" id="WP_313323208.1">
    <property type="nucleotide sequence ID" value="NZ_CP134878.1"/>
</dbReference>
<organism evidence="3 4">
    <name type="scientific">Flavobacterium capsici</name>
    <dbReference type="NCBI Taxonomy" id="3075618"/>
    <lineage>
        <taxon>Bacteria</taxon>
        <taxon>Pseudomonadati</taxon>
        <taxon>Bacteroidota</taxon>
        <taxon>Flavobacteriia</taxon>
        <taxon>Flavobacteriales</taxon>
        <taxon>Flavobacteriaceae</taxon>
        <taxon>Flavobacterium</taxon>
    </lineage>
</organism>
<dbReference type="EMBL" id="CP134878">
    <property type="protein sequence ID" value="WNM18920.1"/>
    <property type="molecule type" value="Genomic_DNA"/>
</dbReference>
<gene>
    <name evidence="3" type="ORF">RN605_06315</name>
    <name evidence="2" type="ORF">RN608_13015</name>
</gene>
<evidence type="ECO:0000313" key="4">
    <source>
        <dbReference type="Proteomes" id="UP001304515"/>
    </source>
</evidence>
<name>A0AA96F7C3_9FLAO</name>
<evidence type="ECO:0000313" key="2">
    <source>
        <dbReference type="EMBL" id="WNM18920.1"/>
    </source>
</evidence>
<keyword evidence="4" id="KW-1185">Reference proteome</keyword>
<protein>
    <recommendedName>
        <fullName evidence="1">Lipocalin-like domain-containing protein</fullName>
    </recommendedName>
</protein>
<accession>A0AA96F7C3</accession>
<dbReference type="EMBL" id="CP134890">
    <property type="protein sequence ID" value="WNM22970.1"/>
    <property type="molecule type" value="Genomic_DNA"/>
</dbReference>
<dbReference type="KEGG" id="fcj:RN605_06315"/>
<reference evidence="3 4" key="1">
    <citation type="submission" date="2023-09" db="EMBL/GenBank/DDBJ databases">
        <title>Flavobacterium sp. a novel bacteria isolate from Pepper rhizosphere.</title>
        <authorList>
            <person name="Peng Y."/>
            <person name="Lee J."/>
        </authorList>
    </citation>
    <scope>NUCLEOTIDE SEQUENCE [LARGE SCALE GENOMIC DNA]</scope>
    <source>
        <strain evidence="2">PMR2A8</strain>
        <strain evidence="3 4">PMTSA4</strain>
    </source>
</reference>
<accession>A0AA96F0H1</accession>
<dbReference type="AlphaFoldDB" id="A0AA96F7C3"/>
<evidence type="ECO:0000313" key="3">
    <source>
        <dbReference type="EMBL" id="WNM22970.1"/>
    </source>
</evidence>
<feature type="domain" description="Lipocalin-like" evidence="1">
    <location>
        <begin position="28"/>
        <end position="119"/>
    </location>
</feature>
<proteinExistence type="predicted"/>
<evidence type="ECO:0000259" key="1">
    <source>
        <dbReference type="Pfam" id="PF13648"/>
    </source>
</evidence>
<dbReference type="PROSITE" id="PS51257">
    <property type="entry name" value="PROKAR_LIPOPROTEIN"/>
    <property type="match status" value="1"/>
</dbReference>
<dbReference type="Pfam" id="PF13648">
    <property type="entry name" value="Lipocalin_4"/>
    <property type="match status" value="1"/>
</dbReference>
<sequence>MKKTTLLLITFLFISCQKEVKKEDLFKLNGYWEIQQVAKPDGENKDYKVNETVDYFEISNNVGFRQKVMPQFDGKFKTNGIQETIRIIDSNKVFYVEYSTDYGKWKEQILELKDSTLVLKNKENLKYTYKKFKPFSIK</sequence>